<reference evidence="1" key="1">
    <citation type="submission" date="2014-11" db="EMBL/GenBank/DDBJ databases">
        <authorList>
            <person name="Amaro Gonzalez C."/>
        </authorList>
    </citation>
    <scope>NUCLEOTIDE SEQUENCE</scope>
</reference>
<accession>A0A0E9XKB4</accession>
<reference evidence="1" key="2">
    <citation type="journal article" date="2015" name="Fish Shellfish Immunol.">
        <title>Early steps in the European eel (Anguilla anguilla)-Vibrio vulnificus interaction in the gills: Role of the RtxA13 toxin.</title>
        <authorList>
            <person name="Callol A."/>
            <person name="Pajuelo D."/>
            <person name="Ebbesson L."/>
            <person name="Teles M."/>
            <person name="MacKenzie S."/>
            <person name="Amaro C."/>
        </authorList>
    </citation>
    <scope>NUCLEOTIDE SEQUENCE</scope>
</reference>
<evidence type="ECO:0000313" key="1">
    <source>
        <dbReference type="EMBL" id="JAI02251.1"/>
    </source>
</evidence>
<proteinExistence type="predicted"/>
<dbReference type="EMBL" id="GBXM01006327">
    <property type="protein sequence ID" value="JAI02251.1"/>
    <property type="molecule type" value="Transcribed_RNA"/>
</dbReference>
<sequence length="20" mass="2443">MLLKNLRGMSTKKKFFYYSS</sequence>
<organism evidence="1">
    <name type="scientific">Anguilla anguilla</name>
    <name type="common">European freshwater eel</name>
    <name type="synonym">Muraena anguilla</name>
    <dbReference type="NCBI Taxonomy" id="7936"/>
    <lineage>
        <taxon>Eukaryota</taxon>
        <taxon>Metazoa</taxon>
        <taxon>Chordata</taxon>
        <taxon>Craniata</taxon>
        <taxon>Vertebrata</taxon>
        <taxon>Euteleostomi</taxon>
        <taxon>Actinopterygii</taxon>
        <taxon>Neopterygii</taxon>
        <taxon>Teleostei</taxon>
        <taxon>Anguilliformes</taxon>
        <taxon>Anguillidae</taxon>
        <taxon>Anguilla</taxon>
    </lineage>
</organism>
<dbReference type="AlphaFoldDB" id="A0A0E9XKB4"/>
<name>A0A0E9XKB4_ANGAN</name>
<protein>
    <submittedName>
        <fullName evidence="1">Uncharacterized protein</fullName>
    </submittedName>
</protein>